<accession>A0ACC3DB36</accession>
<organism evidence="1 2">
    <name type="scientific">Coniosporium uncinatum</name>
    <dbReference type="NCBI Taxonomy" id="93489"/>
    <lineage>
        <taxon>Eukaryota</taxon>
        <taxon>Fungi</taxon>
        <taxon>Dikarya</taxon>
        <taxon>Ascomycota</taxon>
        <taxon>Pezizomycotina</taxon>
        <taxon>Dothideomycetes</taxon>
        <taxon>Dothideomycetes incertae sedis</taxon>
        <taxon>Coniosporium</taxon>
    </lineage>
</organism>
<gene>
    <name evidence="1" type="ORF">LTS18_005770</name>
</gene>
<comment type="caution">
    <text evidence="1">The sequence shown here is derived from an EMBL/GenBank/DDBJ whole genome shotgun (WGS) entry which is preliminary data.</text>
</comment>
<evidence type="ECO:0000313" key="1">
    <source>
        <dbReference type="EMBL" id="KAK3064595.1"/>
    </source>
</evidence>
<reference evidence="1" key="1">
    <citation type="submission" date="2024-09" db="EMBL/GenBank/DDBJ databases">
        <title>Black Yeasts Isolated from many extreme environments.</title>
        <authorList>
            <person name="Coleine C."/>
            <person name="Stajich J.E."/>
            <person name="Selbmann L."/>
        </authorList>
    </citation>
    <scope>NUCLEOTIDE SEQUENCE</scope>
    <source>
        <strain evidence="1">CCFEE 5737</strain>
    </source>
</reference>
<proteinExistence type="predicted"/>
<sequence>MPTENTDMEKVVVRVLAAGCSDRWIDDDAYATKSEVLTMKYVKRKLPNFPIPEILGYDVGHENKIEHPFIIMTVLEGERMFEAWQGLPEEVEDQRQNILRSLAKHMLDLQQLSFDVAGLLLFRTELDDGPAVGPAFRASEGYDKEGGLIHHTWFEGQCTDTQTHFLEQVEKMPGRATEDEHNPTTYVHSGMTIMTDIIIKALPPSLQSVNDPKETFVLAPPDFDWQNILVDSMSNVTSIID</sequence>
<dbReference type="Proteomes" id="UP001186974">
    <property type="component" value="Unassembled WGS sequence"/>
</dbReference>
<dbReference type="EMBL" id="JAWDJW010006472">
    <property type="protein sequence ID" value="KAK3064595.1"/>
    <property type="molecule type" value="Genomic_DNA"/>
</dbReference>
<name>A0ACC3DB36_9PEZI</name>
<evidence type="ECO:0000313" key="2">
    <source>
        <dbReference type="Proteomes" id="UP001186974"/>
    </source>
</evidence>
<protein>
    <submittedName>
        <fullName evidence="1">Uncharacterized protein</fullName>
    </submittedName>
</protein>
<keyword evidence="2" id="KW-1185">Reference proteome</keyword>